<sequence length="96" mass="11364">LMCEVGPNKQLLQHVEEMLLQVPDDFIEIMITATCQLTWHHKSNTLEVKDIQLHLECQWNMWIPSFGSEEIKFYKKAYTTEAHKQRMALICETTKK</sequence>
<name>A0A7K8QHN0_9PASS</name>
<dbReference type="PANTHER" id="PTHR12264:SF21">
    <property type="entry name" value="TRANSCRIPTION INITIATION FACTOR TFIID SUBUNIT 12"/>
    <property type="match status" value="1"/>
</dbReference>
<feature type="domain" description="Transcription initiation factor TFIID subunit 12" evidence="7">
    <location>
        <begin position="1"/>
        <end position="61"/>
    </location>
</feature>
<comment type="caution">
    <text evidence="8">The sequence shown here is derived from an EMBL/GenBank/DDBJ whole genome shotgun (WGS) entry which is preliminary data.</text>
</comment>
<dbReference type="InterPro" id="IPR009072">
    <property type="entry name" value="Histone-fold"/>
</dbReference>
<accession>A0A7K8QHN0</accession>
<keyword evidence="4" id="KW-0805">Transcription regulation</keyword>
<dbReference type="AlphaFoldDB" id="A0A7K8QHN0"/>
<organism evidence="8 9">
    <name type="scientific">Smithornis capensis</name>
    <dbReference type="NCBI Taxonomy" id="363769"/>
    <lineage>
        <taxon>Eukaryota</taxon>
        <taxon>Metazoa</taxon>
        <taxon>Chordata</taxon>
        <taxon>Craniata</taxon>
        <taxon>Vertebrata</taxon>
        <taxon>Euteleostomi</taxon>
        <taxon>Archelosauria</taxon>
        <taxon>Archosauria</taxon>
        <taxon>Dinosauria</taxon>
        <taxon>Saurischia</taxon>
        <taxon>Theropoda</taxon>
        <taxon>Coelurosauria</taxon>
        <taxon>Aves</taxon>
        <taxon>Neognathae</taxon>
        <taxon>Neoaves</taxon>
        <taxon>Telluraves</taxon>
        <taxon>Australaves</taxon>
        <taxon>Passeriformes</taxon>
        <taxon>Eurylaimidae</taxon>
        <taxon>Smithornis</taxon>
    </lineage>
</organism>
<dbReference type="PANTHER" id="PTHR12264">
    <property type="entry name" value="TRANSCRIPTION INITIATION FACTOR TFIID SUBUNIT 12"/>
    <property type="match status" value="1"/>
</dbReference>
<keyword evidence="6" id="KW-0539">Nucleus</keyword>
<dbReference type="GO" id="GO:0046982">
    <property type="term" value="F:protein heterodimerization activity"/>
    <property type="evidence" value="ECO:0007669"/>
    <property type="project" value="InterPro"/>
</dbReference>
<dbReference type="InterPro" id="IPR037794">
    <property type="entry name" value="TAF12"/>
</dbReference>
<evidence type="ECO:0000256" key="2">
    <source>
        <dbReference type="ARBA" id="ARBA00007530"/>
    </source>
</evidence>
<evidence type="ECO:0000256" key="1">
    <source>
        <dbReference type="ARBA" id="ARBA00004123"/>
    </source>
</evidence>
<dbReference type="GO" id="GO:0017025">
    <property type="term" value="F:TBP-class protein binding"/>
    <property type="evidence" value="ECO:0007669"/>
    <property type="project" value="TreeGrafter"/>
</dbReference>
<evidence type="ECO:0000313" key="9">
    <source>
        <dbReference type="Proteomes" id="UP000567624"/>
    </source>
</evidence>
<dbReference type="Pfam" id="PF03847">
    <property type="entry name" value="TFIID_20kDa"/>
    <property type="match status" value="1"/>
</dbReference>
<protein>
    <recommendedName>
        <fullName evidence="3">Transcription initiation factor TFIID subunit 12</fullName>
    </recommendedName>
</protein>
<comment type="similarity">
    <text evidence="2">Belongs to the TAF12 family.</text>
</comment>
<dbReference type="Gene3D" id="1.10.20.10">
    <property type="entry name" value="Histone, subunit A"/>
    <property type="match status" value="1"/>
</dbReference>
<evidence type="ECO:0000256" key="5">
    <source>
        <dbReference type="ARBA" id="ARBA00023163"/>
    </source>
</evidence>
<evidence type="ECO:0000256" key="4">
    <source>
        <dbReference type="ARBA" id="ARBA00023015"/>
    </source>
</evidence>
<dbReference type="Proteomes" id="UP000567624">
    <property type="component" value="Unassembled WGS sequence"/>
</dbReference>
<dbReference type="InterPro" id="IPR003228">
    <property type="entry name" value="TFIID_TAF12_dom"/>
</dbReference>
<keyword evidence="5" id="KW-0804">Transcription</keyword>
<dbReference type="EMBL" id="VWYW01000095">
    <property type="protein sequence ID" value="NXF05083.1"/>
    <property type="molecule type" value="Genomic_DNA"/>
</dbReference>
<reference evidence="8 9" key="1">
    <citation type="submission" date="2019-09" db="EMBL/GenBank/DDBJ databases">
        <title>Bird 10,000 Genomes (B10K) Project - Family phase.</title>
        <authorList>
            <person name="Zhang G."/>
        </authorList>
    </citation>
    <scope>NUCLEOTIDE SEQUENCE [LARGE SCALE GENOMIC DNA]</scope>
    <source>
        <strain evidence="8">B10K-CU-031-20</strain>
    </source>
</reference>
<feature type="non-terminal residue" evidence="8">
    <location>
        <position position="1"/>
    </location>
</feature>
<evidence type="ECO:0000313" key="8">
    <source>
        <dbReference type="EMBL" id="NXF05083.1"/>
    </source>
</evidence>
<dbReference type="CDD" id="cd07981">
    <property type="entry name" value="HFD_TAF12"/>
    <property type="match status" value="1"/>
</dbReference>
<evidence type="ECO:0000259" key="7">
    <source>
        <dbReference type="Pfam" id="PF03847"/>
    </source>
</evidence>
<feature type="non-terminal residue" evidence="8">
    <location>
        <position position="96"/>
    </location>
</feature>
<dbReference type="GO" id="GO:0051123">
    <property type="term" value="P:RNA polymerase II preinitiation complex assembly"/>
    <property type="evidence" value="ECO:0007669"/>
    <property type="project" value="TreeGrafter"/>
</dbReference>
<comment type="subcellular location">
    <subcellularLocation>
        <location evidence="1">Nucleus</location>
    </subcellularLocation>
</comment>
<dbReference type="GO" id="GO:0005669">
    <property type="term" value="C:transcription factor TFIID complex"/>
    <property type="evidence" value="ECO:0007669"/>
    <property type="project" value="InterPro"/>
</dbReference>
<evidence type="ECO:0000256" key="3">
    <source>
        <dbReference type="ARBA" id="ARBA00017484"/>
    </source>
</evidence>
<dbReference type="GO" id="GO:0003677">
    <property type="term" value="F:DNA binding"/>
    <property type="evidence" value="ECO:0007669"/>
    <property type="project" value="TreeGrafter"/>
</dbReference>
<gene>
    <name evidence="8" type="primary">Taf12_0</name>
    <name evidence="8" type="ORF">SMICAP_R15329</name>
</gene>
<dbReference type="GO" id="GO:0000124">
    <property type="term" value="C:SAGA complex"/>
    <property type="evidence" value="ECO:0007669"/>
    <property type="project" value="InterPro"/>
</dbReference>
<keyword evidence="9" id="KW-1185">Reference proteome</keyword>
<proteinExistence type="inferred from homology"/>
<dbReference type="SUPFAM" id="SSF47113">
    <property type="entry name" value="Histone-fold"/>
    <property type="match status" value="1"/>
</dbReference>
<evidence type="ECO:0000256" key="6">
    <source>
        <dbReference type="ARBA" id="ARBA00023242"/>
    </source>
</evidence>